<reference evidence="3" key="1">
    <citation type="journal article" date="2011" name="Proc. Natl. Acad. Sci. U.S.A.">
        <title>Obligate biotrophy features unraveled by the genomic analysis of rust fungi.</title>
        <authorList>
            <person name="Duplessis S."/>
            <person name="Cuomo C.A."/>
            <person name="Lin Y.-C."/>
            <person name="Aerts A."/>
            <person name="Tisserant E."/>
            <person name="Veneault-Fourrey C."/>
            <person name="Joly D.L."/>
            <person name="Hacquard S."/>
            <person name="Amselem J."/>
            <person name="Cantarel B.L."/>
            <person name="Chiu R."/>
            <person name="Coutinho P.M."/>
            <person name="Feau N."/>
            <person name="Field M."/>
            <person name="Frey P."/>
            <person name="Gelhaye E."/>
            <person name="Goldberg J."/>
            <person name="Grabherr M.G."/>
            <person name="Kodira C.D."/>
            <person name="Kohler A."/>
            <person name="Kuees U."/>
            <person name="Lindquist E.A."/>
            <person name="Lucas S.M."/>
            <person name="Mago R."/>
            <person name="Mauceli E."/>
            <person name="Morin E."/>
            <person name="Murat C."/>
            <person name="Pangilinan J.L."/>
            <person name="Park R."/>
            <person name="Pearson M."/>
            <person name="Quesneville H."/>
            <person name="Rouhier N."/>
            <person name="Sakthikumar S."/>
            <person name="Salamov A.A."/>
            <person name="Schmutz J."/>
            <person name="Selles B."/>
            <person name="Shapiro H."/>
            <person name="Tanguay P."/>
            <person name="Tuskan G.A."/>
            <person name="Henrissat B."/>
            <person name="Van de Peer Y."/>
            <person name="Rouze P."/>
            <person name="Ellis J.G."/>
            <person name="Dodds P.N."/>
            <person name="Schein J.E."/>
            <person name="Zhong S."/>
            <person name="Hamelin R.C."/>
            <person name="Grigoriev I.V."/>
            <person name="Szabo L.J."/>
            <person name="Martin F."/>
        </authorList>
    </citation>
    <scope>NUCLEOTIDE SEQUENCE [LARGE SCALE GENOMIC DNA]</scope>
    <source>
        <strain evidence="3">98AG31 / pathotype 3-4-7</strain>
    </source>
</reference>
<gene>
    <name evidence="2" type="ORF">MELLADRAFT_124218</name>
</gene>
<dbReference type="EMBL" id="GL883109">
    <property type="protein sequence ID" value="EGG06295.1"/>
    <property type="molecule type" value="Genomic_DNA"/>
</dbReference>
<dbReference type="OrthoDB" id="10574170at2759"/>
<keyword evidence="1" id="KW-0732">Signal</keyword>
<dbReference type="InParanoid" id="F4RN17"/>
<proteinExistence type="predicted"/>
<dbReference type="RefSeq" id="XP_007410533.1">
    <property type="nucleotide sequence ID" value="XM_007410471.1"/>
</dbReference>
<name>F4RN17_MELLP</name>
<accession>F4RN17</accession>
<feature type="signal peptide" evidence="1">
    <location>
        <begin position="1"/>
        <end position="24"/>
    </location>
</feature>
<sequence length="136" mass="15106">MDFCTRSYIFIAFGLLSLVQFGKSKHCVWRFLENHTTGKAHCTDEHNTWEYPIGDCQRNLHPGSSQGSNCGNPSNYANNVACESYEPWNGGVPGTPYKCHHITISGAPEPVKCEVITNKASCKEGHGRFINANPHH</sequence>
<dbReference type="VEuPathDB" id="FungiDB:MELLADRAFT_124218"/>
<dbReference type="GeneID" id="18926688"/>
<protein>
    <submittedName>
        <fullName evidence="2">Secreted protein</fullName>
    </submittedName>
</protein>
<organism evidence="3">
    <name type="scientific">Melampsora larici-populina (strain 98AG31 / pathotype 3-4-7)</name>
    <name type="common">Poplar leaf rust fungus</name>
    <dbReference type="NCBI Taxonomy" id="747676"/>
    <lineage>
        <taxon>Eukaryota</taxon>
        <taxon>Fungi</taxon>
        <taxon>Dikarya</taxon>
        <taxon>Basidiomycota</taxon>
        <taxon>Pucciniomycotina</taxon>
        <taxon>Pucciniomycetes</taxon>
        <taxon>Pucciniales</taxon>
        <taxon>Melampsoraceae</taxon>
        <taxon>Melampsora</taxon>
    </lineage>
</organism>
<dbReference type="KEGG" id="mlr:MELLADRAFT_124218"/>
<evidence type="ECO:0000313" key="3">
    <source>
        <dbReference type="Proteomes" id="UP000001072"/>
    </source>
</evidence>
<feature type="chain" id="PRO_5003317783" evidence="1">
    <location>
        <begin position="25"/>
        <end position="136"/>
    </location>
</feature>
<evidence type="ECO:0000313" key="2">
    <source>
        <dbReference type="EMBL" id="EGG06295.1"/>
    </source>
</evidence>
<evidence type="ECO:0000256" key="1">
    <source>
        <dbReference type="SAM" id="SignalP"/>
    </source>
</evidence>
<keyword evidence="3" id="KW-1185">Reference proteome</keyword>
<dbReference type="AlphaFoldDB" id="F4RN17"/>
<dbReference type="HOGENOM" id="CLU_1993106_0_0_1"/>
<dbReference type="Proteomes" id="UP000001072">
    <property type="component" value="Unassembled WGS sequence"/>
</dbReference>